<dbReference type="InterPro" id="IPR001471">
    <property type="entry name" value="AP2/ERF_dom"/>
</dbReference>
<dbReference type="GO" id="GO:0003677">
    <property type="term" value="F:DNA binding"/>
    <property type="evidence" value="ECO:0007669"/>
    <property type="project" value="UniProtKB-KW"/>
</dbReference>
<dbReference type="GO" id="GO:0009873">
    <property type="term" value="P:ethylene-activated signaling pathway"/>
    <property type="evidence" value="ECO:0007669"/>
    <property type="project" value="InterPro"/>
</dbReference>
<dbReference type="SUPFAM" id="SSF54171">
    <property type="entry name" value="DNA-binding domain"/>
    <property type="match status" value="1"/>
</dbReference>
<dbReference type="InterPro" id="IPR016177">
    <property type="entry name" value="DNA-bd_dom_sf"/>
</dbReference>
<dbReference type="SMART" id="SM00380">
    <property type="entry name" value="AP2"/>
    <property type="match status" value="1"/>
</dbReference>
<dbReference type="Gene3D" id="3.30.730.10">
    <property type="entry name" value="AP2/ERF domain"/>
    <property type="match status" value="1"/>
</dbReference>
<dbReference type="InterPro" id="IPR044808">
    <property type="entry name" value="ERF_plant"/>
</dbReference>
<evidence type="ECO:0000259" key="6">
    <source>
        <dbReference type="PROSITE" id="PS51032"/>
    </source>
</evidence>
<evidence type="ECO:0000313" key="7">
    <source>
        <dbReference type="EMBL" id="KAJ1255528.1"/>
    </source>
</evidence>
<evidence type="ECO:0000256" key="3">
    <source>
        <dbReference type="ARBA" id="ARBA00023125"/>
    </source>
</evidence>
<evidence type="ECO:0000256" key="5">
    <source>
        <dbReference type="ARBA" id="ARBA00023242"/>
    </source>
</evidence>
<dbReference type="PRINTS" id="PR00367">
    <property type="entry name" value="ETHRSPELEMNT"/>
</dbReference>
<dbReference type="PANTHER" id="PTHR31190">
    <property type="entry name" value="DNA-BINDING DOMAIN"/>
    <property type="match status" value="1"/>
</dbReference>
<dbReference type="EMBL" id="MU629685">
    <property type="protein sequence ID" value="KAJ1255528.1"/>
    <property type="molecule type" value="Genomic_DNA"/>
</dbReference>
<name>A0A9W7XBE9_9POAL</name>
<keyword evidence="4" id="KW-0804">Transcription</keyword>
<feature type="domain" description="AP2/ERF" evidence="6">
    <location>
        <begin position="20"/>
        <end position="75"/>
    </location>
</feature>
<reference evidence="7 8" key="1">
    <citation type="submission" date="2022-10" db="EMBL/GenBank/DDBJ databases">
        <title>WGS assembly of Paspalum vaginatum 540-79.</title>
        <authorList>
            <person name="Sun G."/>
            <person name="Wase N."/>
            <person name="Shu S."/>
            <person name="Jenkins J."/>
            <person name="Zhou B."/>
            <person name="Torres-Rodriguez J."/>
            <person name="Chen C."/>
            <person name="Sandor L."/>
            <person name="Plott C."/>
            <person name="Yoshinga Y."/>
            <person name="Daum C."/>
            <person name="Qi P."/>
            <person name="Barry K."/>
            <person name="Lipzen A."/>
            <person name="Berry L."/>
            <person name="Pedersen C."/>
            <person name="Gottilla T."/>
            <person name="Foltz A."/>
            <person name="Yu H."/>
            <person name="O'Malley R."/>
            <person name="Zhang C."/>
            <person name="Devos K."/>
            <person name="Sigmon B."/>
            <person name="Yu B."/>
            <person name="Obata T."/>
            <person name="Schmutz J."/>
            <person name="Schnable J."/>
        </authorList>
    </citation>
    <scope>NUCLEOTIDE SEQUENCE [LARGE SCALE GENOMIC DNA]</scope>
    <source>
        <strain evidence="8">cv. 540-79</strain>
    </source>
</reference>
<dbReference type="InterPro" id="IPR036955">
    <property type="entry name" value="AP2/ERF_dom_sf"/>
</dbReference>
<evidence type="ECO:0000256" key="2">
    <source>
        <dbReference type="ARBA" id="ARBA00023015"/>
    </source>
</evidence>
<dbReference type="AlphaFoldDB" id="A0A9W7XBE9"/>
<accession>A0A9W7XBE9</accession>
<protein>
    <recommendedName>
        <fullName evidence="6">AP2/ERF domain-containing protein</fullName>
    </recommendedName>
</protein>
<dbReference type="Proteomes" id="UP001164776">
    <property type="component" value="Unassembled WGS sequence"/>
</dbReference>
<proteinExistence type="predicted"/>
<organism evidence="7 8">
    <name type="scientific">Paspalum vaginatum</name>
    <name type="common">seashore paspalum</name>
    <dbReference type="NCBI Taxonomy" id="158149"/>
    <lineage>
        <taxon>Eukaryota</taxon>
        <taxon>Viridiplantae</taxon>
        <taxon>Streptophyta</taxon>
        <taxon>Embryophyta</taxon>
        <taxon>Tracheophyta</taxon>
        <taxon>Spermatophyta</taxon>
        <taxon>Magnoliopsida</taxon>
        <taxon>Liliopsida</taxon>
        <taxon>Poales</taxon>
        <taxon>Poaceae</taxon>
        <taxon>PACMAD clade</taxon>
        <taxon>Panicoideae</taxon>
        <taxon>Andropogonodae</taxon>
        <taxon>Paspaleae</taxon>
        <taxon>Paspalinae</taxon>
        <taxon>Paspalum</taxon>
    </lineage>
</organism>
<dbReference type="GO" id="GO:0005634">
    <property type="term" value="C:nucleus"/>
    <property type="evidence" value="ECO:0007669"/>
    <property type="project" value="UniProtKB-SubCell"/>
</dbReference>
<keyword evidence="5" id="KW-0539">Nucleus</keyword>
<gene>
    <name evidence="7" type="ORF">BS78_K193100</name>
</gene>
<sequence length="133" mass="14382">MDSSFSTGTRGSSDGMPMRQYHGVRQMPTGMWEALILGTDGMMWQGNFTTAEAAARAYDKAATKHQGIHADLNFPQPQSATAPRSGEVVISGQLDGDAGPPHRHWQGGDAMTPGLGPHFPKFRHWQQGPGLPR</sequence>
<dbReference type="GO" id="GO:0003700">
    <property type="term" value="F:DNA-binding transcription factor activity"/>
    <property type="evidence" value="ECO:0007669"/>
    <property type="project" value="InterPro"/>
</dbReference>
<keyword evidence="2" id="KW-0805">Transcription regulation</keyword>
<evidence type="ECO:0000256" key="1">
    <source>
        <dbReference type="ARBA" id="ARBA00004123"/>
    </source>
</evidence>
<comment type="subcellular location">
    <subcellularLocation>
        <location evidence="1">Nucleus</location>
    </subcellularLocation>
</comment>
<comment type="caution">
    <text evidence="7">The sequence shown here is derived from an EMBL/GenBank/DDBJ whole genome shotgun (WGS) entry which is preliminary data.</text>
</comment>
<dbReference type="PROSITE" id="PS51032">
    <property type="entry name" value="AP2_ERF"/>
    <property type="match status" value="1"/>
</dbReference>
<evidence type="ECO:0000256" key="4">
    <source>
        <dbReference type="ARBA" id="ARBA00023163"/>
    </source>
</evidence>
<keyword evidence="3" id="KW-0238">DNA-binding</keyword>
<evidence type="ECO:0000313" key="8">
    <source>
        <dbReference type="Proteomes" id="UP001164776"/>
    </source>
</evidence>
<keyword evidence="8" id="KW-1185">Reference proteome</keyword>